<sequence length="509" mass="53139">MRTALDRQVNGAVRRRLFREQTTGIYVSYFDVKLSPQLVYHYTVAGSHGLNVPLVYAMQRIQLDTYLEHATVTASGGSVAIGMPSGITLALHGLNAGNLQGAQGVIAASGVSLIRPGTGSFDLSGQFKVGYTMSQGVPQIQSFSGRVDGFDAASLWSIDSGLISAKIGNVRVHATGELEMDENGGVAGTLHDIGVSTSTGYVHGTISGDFTLPAMNLFHGGQVPWMPGVVDAVHLGYADGSHVEMTGLAAAVGDIARLAPLALLNDTASNGGDDTFILDIAGNLSSYALIVMTGAGDDRLTLTGGFRADAQLGDGNDRATVLAGAHHIDGGAGIDTVVVAGNRAGYDLQMLATRHVTARADGTRASLEQVERVQFADGAVALDIDGNAGQAYRLYNAALGRAPDQAGLGFWIGALDHGGTLLGVADGFMRSDEFMSKFGGSVSDAAFITKLYEHVLHRQPDTGGYRYWSDALDAGTARSQLLVDFSESAENKALLIGAVRDGIAYEPFG</sequence>
<accession>A0A6I3T2F5</accession>
<evidence type="ECO:0000259" key="1">
    <source>
        <dbReference type="Pfam" id="PF13946"/>
    </source>
</evidence>
<dbReference type="Gene3D" id="1.10.3130.20">
    <property type="entry name" value="Phycobilisome linker domain"/>
    <property type="match status" value="1"/>
</dbReference>
<evidence type="ECO:0000313" key="3">
    <source>
        <dbReference type="Proteomes" id="UP000430634"/>
    </source>
</evidence>
<reference evidence="2 3" key="1">
    <citation type="submission" date="2019-11" db="EMBL/GenBank/DDBJ databases">
        <title>Type strains purchased from KCTC, JCM and DSMZ.</title>
        <authorList>
            <person name="Lu H."/>
        </authorList>
    </citation>
    <scope>NUCLEOTIDE SEQUENCE [LARGE SCALE GENOMIC DNA]</scope>
    <source>
        <strain evidence="2 3">KCTC 52429</strain>
    </source>
</reference>
<dbReference type="EMBL" id="WNKZ01000092">
    <property type="protein sequence ID" value="MTV55579.1"/>
    <property type="molecule type" value="Genomic_DNA"/>
</dbReference>
<name>A0A6I3T2F5_9BURK</name>
<gene>
    <name evidence="2" type="ORF">GM672_22910</name>
</gene>
<protein>
    <submittedName>
        <fullName evidence="2">DUF4214 domain-containing protein</fullName>
    </submittedName>
</protein>
<dbReference type="OrthoDB" id="480426at2"/>
<dbReference type="AlphaFoldDB" id="A0A6I3T2F5"/>
<dbReference type="InterPro" id="IPR038255">
    <property type="entry name" value="PBS_linker_sf"/>
</dbReference>
<comment type="caution">
    <text evidence="2">The sequence shown here is derived from an EMBL/GenBank/DDBJ whole genome shotgun (WGS) entry which is preliminary data.</text>
</comment>
<dbReference type="Proteomes" id="UP000430634">
    <property type="component" value="Unassembled WGS sequence"/>
</dbReference>
<dbReference type="Gene3D" id="2.160.20.160">
    <property type="match status" value="1"/>
</dbReference>
<evidence type="ECO:0000313" key="2">
    <source>
        <dbReference type="EMBL" id="MTV55579.1"/>
    </source>
</evidence>
<proteinExistence type="predicted"/>
<dbReference type="Pfam" id="PF13946">
    <property type="entry name" value="DUF4214"/>
    <property type="match status" value="1"/>
</dbReference>
<organism evidence="2 3">
    <name type="scientific">Pseudoduganella buxea</name>
    <dbReference type="NCBI Taxonomy" id="1949069"/>
    <lineage>
        <taxon>Bacteria</taxon>
        <taxon>Pseudomonadati</taxon>
        <taxon>Pseudomonadota</taxon>
        <taxon>Betaproteobacteria</taxon>
        <taxon>Burkholderiales</taxon>
        <taxon>Oxalobacteraceae</taxon>
        <taxon>Telluria group</taxon>
        <taxon>Pseudoduganella</taxon>
    </lineage>
</organism>
<feature type="domain" description="DUF4214" evidence="1">
    <location>
        <begin position="425"/>
        <end position="494"/>
    </location>
</feature>
<dbReference type="InterPro" id="IPR025282">
    <property type="entry name" value="DUF4214"/>
</dbReference>